<dbReference type="Pfam" id="PF04536">
    <property type="entry name" value="TPM_phosphatase"/>
    <property type="match status" value="1"/>
</dbReference>
<keyword evidence="1" id="KW-0732">Signal</keyword>
<proteinExistence type="predicted"/>
<feature type="chain" id="PRO_5047160264" description="TPM domain-containing protein" evidence="1">
    <location>
        <begin position="28"/>
        <end position="253"/>
    </location>
</feature>
<dbReference type="Gene3D" id="3.10.310.50">
    <property type="match status" value="1"/>
</dbReference>
<dbReference type="Proteomes" id="UP001189429">
    <property type="component" value="Unassembled WGS sequence"/>
</dbReference>
<gene>
    <name evidence="3" type="ORF">PCOR1329_LOCUS721</name>
</gene>
<reference evidence="3" key="1">
    <citation type="submission" date="2023-10" db="EMBL/GenBank/DDBJ databases">
        <authorList>
            <person name="Chen Y."/>
            <person name="Shah S."/>
            <person name="Dougan E. K."/>
            <person name="Thang M."/>
            <person name="Chan C."/>
        </authorList>
    </citation>
    <scope>NUCLEOTIDE SEQUENCE [LARGE SCALE GENOMIC DNA]</scope>
</reference>
<evidence type="ECO:0000313" key="4">
    <source>
        <dbReference type="Proteomes" id="UP001189429"/>
    </source>
</evidence>
<accession>A0ABN9P8G9</accession>
<dbReference type="InterPro" id="IPR007621">
    <property type="entry name" value="TPM_dom"/>
</dbReference>
<dbReference type="EMBL" id="CAUYUJ010000161">
    <property type="protein sequence ID" value="CAK0789036.1"/>
    <property type="molecule type" value="Genomic_DNA"/>
</dbReference>
<evidence type="ECO:0000259" key="2">
    <source>
        <dbReference type="Pfam" id="PF04536"/>
    </source>
</evidence>
<name>A0ABN9P8G9_9DINO</name>
<sequence>MAAAGHRPARRTAAATALALLAGACWTLPGTGPGEARGRVAAAFCQPPAASAAGAAGAPVRAPERSEAGRRGAAAAWLSALAGGAAPCAAQIVSFSDVKDGDAVASYAFDVAEAQIADEGQMLSDSARGYLTQVAAKLETNARTKLFLLTVPEFSAADGADVERTQFLRTMRLGLGIDSQSVLLVADRRSRAGPLQVSVGDQVSPAVSKEFVASVQRTFGSPDFVAKAGSEGALRAAFENLAACIFRAHVRAK</sequence>
<feature type="signal peptide" evidence="1">
    <location>
        <begin position="1"/>
        <end position="27"/>
    </location>
</feature>
<evidence type="ECO:0000256" key="1">
    <source>
        <dbReference type="SAM" id="SignalP"/>
    </source>
</evidence>
<organism evidence="3 4">
    <name type="scientific">Prorocentrum cordatum</name>
    <dbReference type="NCBI Taxonomy" id="2364126"/>
    <lineage>
        <taxon>Eukaryota</taxon>
        <taxon>Sar</taxon>
        <taxon>Alveolata</taxon>
        <taxon>Dinophyceae</taxon>
        <taxon>Prorocentrales</taxon>
        <taxon>Prorocentraceae</taxon>
        <taxon>Prorocentrum</taxon>
    </lineage>
</organism>
<dbReference type="PROSITE" id="PS51257">
    <property type="entry name" value="PROKAR_LIPOPROTEIN"/>
    <property type="match status" value="1"/>
</dbReference>
<feature type="domain" description="TPM" evidence="2">
    <location>
        <begin position="117"/>
        <end position="241"/>
    </location>
</feature>
<keyword evidence="4" id="KW-1185">Reference proteome</keyword>
<evidence type="ECO:0000313" key="3">
    <source>
        <dbReference type="EMBL" id="CAK0789036.1"/>
    </source>
</evidence>
<comment type="caution">
    <text evidence="3">The sequence shown here is derived from an EMBL/GenBank/DDBJ whole genome shotgun (WGS) entry which is preliminary data.</text>
</comment>
<protein>
    <recommendedName>
        <fullName evidence="2">TPM domain-containing protein</fullName>
    </recommendedName>
</protein>